<dbReference type="Proteomes" id="UP001271780">
    <property type="component" value="Unassembled WGS sequence"/>
</dbReference>
<dbReference type="EMBL" id="JAVIIZ010000019">
    <property type="protein sequence ID" value="MDX8475359.1"/>
    <property type="molecule type" value="Genomic_DNA"/>
</dbReference>
<gene>
    <name evidence="1" type="ORF">RFM27_25010</name>
</gene>
<comment type="caution">
    <text evidence="1">The sequence shown here is derived from an EMBL/GenBank/DDBJ whole genome shotgun (WGS) entry which is preliminary data.</text>
</comment>
<accession>A0ABU4XPA9</accession>
<name>A0ABU4XPA9_9HYPH</name>
<keyword evidence="2" id="KW-1185">Reference proteome</keyword>
<dbReference type="RefSeq" id="WP_320318307.1">
    <property type="nucleotide sequence ID" value="NZ_JAVIIX010000018.1"/>
</dbReference>
<reference evidence="1 2" key="1">
    <citation type="submission" date="2023-08" db="EMBL/GenBank/DDBJ databases">
        <title>Implementing the SeqCode for naming new Mesorhizobium species isolated from Vachellia karroo root nodules.</title>
        <authorList>
            <person name="Van Lill M."/>
        </authorList>
    </citation>
    <scope>NUCLEOTIDE SEQUENCE [LARGE SCALE GENOMIC DNA]</scope>
    <source>
        <strain evidence="1 2">VK23A</strain>
    </source>
</reference>
<evidence type="ECO:0000313" key="1">
    <source>
        <dbReference type="EMBL" id="MDX8475359.1"/>
    </source>
</evidence>
<organism evidence="1 2">
    <name type="scientific">Mesorhizobium dulcispinae</name>
    <dbReference type="NCBI Taxonomy" id="3072316"/>
    <lineage>
        <taxon>Bacteria</taxon>
        <taxon>Pseudomonadati</taxon>
        <taxon>Pseudomonadota</taxon>
        <taxon>Alphaproteobacteria</taxon>
        <taxon>Hyphomicrobiales</taxon>
        <taxon>Phyllobacteriaceae</taxon>
        <taxon>Mesorhizobium</taxon>
    </lineage>
</organism>
<protein>
    <submittedName>
        <fullName evidence="1">Uncharacterized protein</fullName>
    </submittedName>
</protein>
<evidence type="ECO:0000313" key="2">
    <source>
        <dbReference type="Proteomes" id="UP001271780"/>
    </source>
</evidence>
<sequence>MSDDDNRSGSQSGAMKVLADRLFREADVTEEQARELITLIGTDWNSLLREAHFLKARHRL</sequence>
<proteinExistence type="predicted"/>